<dbReference type="AlphaFoldDB" id="A0A1B0ZLE8"/>
<reference evidence="1 2" key="1">
    <citation type="submission" date="2016-04" db="EMBL/GenBank/DDBJ databases">
        <authorList>
            <person name="Evans L.H."/>
            <person name="Alamgir A."/>
            <person name="Owens N."/>
            <person name="Weber N.D."/>
            <person name="Virtaneva K."/>
            <person name="Barbian K."/>
            <person name="Babar A."/>
            <person name="Rosenke K."/>
        </authorList>
    </citation>
    <scope>NUCLEOTIDE SEQUENCE [LARGE SCALE GENOMIC DNA]</scope>
    <source>
        <strain evidence="1 2">JL2886</strain>
    </source>
</reference>
<name>A0A1B0ZLE8_9RHOB</name>
<gene>
    <name evidence="1" type="ORF">JL2886_00044</name>
</gene>
<protein>
    <submittedName>
        <fullName evidence="1">Uncharacterized protein</fullName>
    </submittedName>
</protein>
<dbReference type="EMBL" id="CP015124">
    <property type="protein sequence ID" value="ANP34981.1"/>
    <property type="molecule type" value="Genomic_DNA"/>
</dbReference>
<dbReference type="Proteomes" id="UP000092565">
    <property type="component" value="Chromosome"/>
</dbReference>
<proteinExistence type="predicted"/>
<organism evidence="1 2">
    <name type="scientific">Phaeobacter gallaeciensis</name>
    <dbReference type="NCBI Taxonomy" id="60890"/>
    <lineage>
        <taxon>Bacteria</taxon>
        <taxon>Pseudomonadati</taxon>
        <taxon>Pseudomonadota</taxon>
        <taxon>Alphaproteobacteria</taxon>
        <taxon>Rhodobacterales</taxon>
        <taxon>Roseobacteraceae</taxon>
        <taxon>Phaeobacter</taxon>
    </lineage>
</organism>
<accession>A0A1B0ZLE8</accession>
<evidence type="ECO:0000313" key="2">
    <source>
        <dbReference type="Proteomes" id="UP000092565"/>
    </source>
</evidence>
<evidence type="ECO:0000313" key="1">
    <source>
        <dbReference type="EMBL" id="ANP34981.1"/>
    </source>
</evidence>
<sequence>MNQRNKFRQGDSVIDAGVPRREVYEEFVILNIVSLFPGNDDAIHGANLIYRPFAYEHIGDRAPNRLEFVLSFILQKKVLIVDGHDCG</sequence>
<keyword evidence="2" id="KW-1185">Reference proteome</keyword>